<evidence type="ECO:0000256" key="3">
    <source>
        <dbReference type="ARBA" id="ARBA00022426"/>
    </source>
</evidence>
<feature type="region of interest" description="Disordered" evidence="14">
    <location>
        <begin position="165"/>
        <end position="194"/>
    </location>
</feature>
<dbReference type="GO" id="GO:0015099">
    <property type="term" value="F:nickel cation transmembrane transporter activity"/>
    <property type="evidence" value="ECO:0007669"/>
    <property type="project" value="UniProtKB-UniRule"/>
</dbReference>
<keyword evidence="7 13" id="KW-0812">Transmembrane</keyword>
<evidence type="ECO:0000313" key="16">
    <source>
        <dbReference type="Proteomes" id="UP001157355"/>
    </source>
</evidence>
<dbReference type="GO" id="GO:0046583">
    <property type="term" value="F:monoatomic cation efflux transmembrane transporter activity"/>
    <property type="evidence" value="ECO:0007669"/>
    <property type="project" value="TreeGrafter"/>
</dbReference>
<dbReference type="RefSeq" id="WP_284324144.1">
    <property type="nucleotide sequence ID" value="NZ_BSPP01000004.1"/>
</dbReference>
<keyword evidence="5" id="KW-1003">Cell membrane</keyword>
<protein>
    <recommendedName>
        <fullName evidence="13">Nickel/cobalt efflux system</fullName>
    </recommendedName>
</protein>
<evidence type="ECO:0000256" key="5">
    <source>
        <dbReference type="ARBA" id="ARBA00022475"/>
    </source>
</evidence>
<feature type="transmembrane region" description="Helical" evidence="13">
    <location>
        <begin position="240"/>
        <end position="264"/>
    </location>
</feature>
<name>A0AA37TRD1_9RHOB</name>
<dbReference type="InterPro" id="IPR051224">
    <property type="entry name" value="NiCoT_RcnA"/>
</dbReference>
<keyword evidence="11 13" id="KW-0472">Membrane</keyword>
<feature type="transmembrane region" description="Helical" evidence="13">
    <location>
        <begin position="94"/>
        <end position="117"/>
    </location>
</feature>
<feature type="transmembrane region" description="Helical" evidence="13">
    <location>
        <begin position="285"/>
        <end position="306"/>
    </location>
</feature>
<evidence type="ECO:0000313" key="15">
    <source>
        <dbReference type="EMBL" id="GLS85933.1"/>
    </source>
</evidence>
<evidence type="ECO:0000256" key="1">
    <source>
        <dbReference type="ARBA" id="ARBA00002510"/>
    </source>
</evidence>
<dbReference type="Pfam" id="PF03824">
    <property type="entry name" value="NicO"/>
    <property type="match status" value="1"/>
</dbReference>
<dbReference type="AlphaFoldDB" id="A0AA37TRD1"/>
<organism evidence="15 16">
    <name type="scientific">Cypionkella aquatica</name>
    <dbReference type="NCBI Taxonomy" id="1756042"/>
    <lineage>
        <taxon>Bacteria</taxon>
        <taxon>Pseudomonadati</taxon>
        <taxon>Pseudomonadota</taxon>
        <taxon>Alphaproteobacteria</taxon>
        <taxon>Rhodobacterales</taxon>
        <taxon>Paracoccaceae</taxon>
        <taxon>Cypionkella</taxon>
    </lineage>
</organism>
<feature type="compositionally biased region" description="Low complexity" evidence="14">
    <location>
        <begin position="168"/>
        <end position="177"/>
    </location>
</feature>
<dbReference type="PANTHER" id="PTHR40659:SF1">
    <property type="entry name" value="NICKEL_COBALT EFFLUX SYSTEM RCNA"/>
    <property type="match status" value="1"/>
</dbReference>
<gene>
    <name evidence="15" type="ORF">GCM10010873_09070</name>
</gene>
<evidence type="ECO:0000256" key="14">
    <source>
        <dbReference type="SAM" id="MobiDB-lite"/>
    </source>
</evidence>
<evidence type="ECO:0000256" key="7">
    <source>
        <dbReference type="ARBA" id="ARBA00022692"/>
    </source>
</evidence>
<dbReference type="GO" id="GO:0010045">
    <property type="term" value="P:response to nickel cation"/>
    <property type="evidence" value="ECO:0007669"/>
    <property type="project" value="TreeGrafter"/>
</dbReference>
<dbReference type="GO" id="GO:0006824">
    <property type="term" value="P:cobalt ion transport"/>
    <property type="evidence" value="ECO:0007669"/>
    <property type="project" value="UniProtKB-KW"/>
</dbReference>
<keyword evidence="9" id="KW-0406">Ion transport</keyword>
<keyword evidence="10" id="KW-0921">Nickel transport</keyword>
<comment type="function">
    <text evidence="1">Efflux system for nickel and cobalt.</text>
</comment>
<evidence type="ECO:0000256" key="4">
    <source>
        <dbReference type="ARBA" id="ARBA00022448"/>
    </source>
</evidence>
<comment type="similarity">
    <text evidence="13">Belongs to the NiCoT transporter (TC 2.A.52) family.</text>
</comment>
<feature type="transmembrane region" description="Helical" evidence="13">
    <location>
        <begin position="137"/>
        <end position="154"/>
    </location>
</feature>
<feature type="transmembrane region" description="Helical" evidence="13">
    <location>
        <begin position="214"/>
        <end position="234"/>
    </location>
</feature>
<keyword evidence="8 13" id="KW-1133">Transmembrane helix</keyword>
<dbReference type="PANTHER" id="PTHR40659">
    <property type="entry name" value="NICKEL/COBALT EFFLUX SYSTEM RCNA"/>
    <property type="match status" value="1"/>
</dbReference>
<evidence type="ECO:0000256" key="6">
    <source>
        <dbReference type="ARBA" id="ARBA00022596"/>
    </source>
</evidence>
<evidence type="ECO:0000256" key="10">
    <source>
        <dbReference type="ARBA" id="ARBA00023112"/>
    </source>
</evidence>
<dbReference type="GO" id="GO:0032025">
    <property type="term" value="P:response to cobalt ion"/>
    <property type="evidence" value="ECO:0007669"/>
    <property type="project" value="TreeGrafter"/>
</dbReference>
<sequence length="309" mass="32166">MRRAVLTLGVILALLLCALWLSGGFRLLEHWVIDAQRGVQNQLAAGVRAIKQGQPGALLGLLSVCFTYGVLHAAGPGHGKVLIGGYGVGRRVPLAALASISLAASLAQSAVAVALVYAGVALLDWRRDDAQEVAQQVMAPLGTLAIAAVGLWLASRGLRSIWRQSRPAPHQNAAHQNAPHHHHDHHHDETCGCGHSHGPSLAEVASATTWRDRAALIAGVAMRPCSGALFLLILTWQLGIALAGIAGAFAMGLGTALVTVGVAIMAVWAREGALANLPFDRAASVLPWVEVIAGCTIALVALTLLVQPL</sequence>
<keyword evidence="6" id="KW-0533">Nickel</keyword>
<dbReference type="Proteomes" id="UP001157355">
    <property type="component" value="Unassembled WGS sequence"/>
</dbReference>
<keyword evidence="4 13" id="KW-0813">Transport</keyword>
<evidence type="ECO:0000256" key="8">
    <source>
        <dbReference type="ARBA" id="ARBA00022989"/>
    </source>
</evidence>
<dbReference type="InterPro" id="IPR011541">
    <property type="entry name" value="Ni/Co_transpt_high_affinity"/>
</dbReference>
<reference evidence="15 16" key="1">
    <citation type="journal article" date="2014" name="Int. J. Syst. Evol. Microbiol.">
        <title>Complete genome sequence of Corynebacterium casei LMG S-19264T (=DSM 44701T), isolated from a smear-ripened cheese.</title>
        <authorList>
            <consortium name="US DOE Joint Genome Institute (JGI-PGF)"/>
            <person name="Walter F."/>
            <person name="Albersmeier A."/>
            <person name="Kalinowski J."/>
            <person name="Ruckert C."/>
        </authorList>
    </citation>
    <scope>NUCLEOTIDE SEQUENCE [LARGE SCALE GENOMIC DNA]</scope>
    <source>
        <strain evidence="15 16">NBRC 111766</strain>
    </source>
</reference>
<keyword evidence="16" id="KW-1185">Reference proteome</keyword>
<feature type="transmembrane region" description="Helical" evidence="13">
    <location>
        <begin position="56"/>
        <end position="74"/>
    </location>
</feature>
<evidence type="ECO:0000256" key="13">
    <source>
        <dbReference type="RuleBase" id="RU362101"/>
    </source>
</evidence>
<accession>A0AA37TRD1</accession>
<dbReference type="EMBL" id="BSPP01000004">
    <property type="protein sequence ID" value="GLS85933.1"/>
    <property type="molecule type" value="Genomic_DNA"/>
</dbReference>
<keyword evidence="12" id="KW-0170">Cobalt</keyword>
<keyword evidence="3" id="KW-0171">Cobalt transport</keyword>
<evidence type="ECO:0000256" key="2">
    <source>
        <dbReference type="ARBA" id="ARBA00004651"/>
    </source>
</evidence>
<proteinExistence type="inferred from homology"/>
<dbReference type="GO" id="GO:0005886">
    <property type="term" value="C:plasma membrane"/>
    <property type="evidence" value="ECO:0007669"/>
    <property type="project" value="UniProtKB-SubCell"/>
</dbReference>
<comment type="caution">
    <text evidence="15">The sequence shown here is derived from an EMBL/GenBank/DDBJ whole genome shotgun (WGS) entry which is preliminary data.</text>
</comment>
<comment type="subcellular location">
    <subcellularLocation>
        <location evidence="2 13">Cell membrane</location>
        <topology evidence="2 13">Multi-pass membrane protein</topology>
    </subcellularLocation>
</comment>
<evidence type="ECO:0000256" key="11">
    <source>
        <dbReference type="ARBA" id="ARBA00023136"/>
    </source>
</evidence>
<evidence type="ECO:0000256" key="12">
    <source>
        <dbReference type="ARBA" id="ARBA00023285"/>
    </source>
</evidence>
<evidence type="ECO:0000256" key="9">
    <source>
        <dbReference type="ARBA" id="ARBA00023065"/>
    </source>
</evidence>